<name>A0A5K7YGD5_9BACT</name>
<organism evidence="1 2">
    <name type="scientific">Desulfosarcina alkanivorans</name>
    <dbReference type="NCBI Taxonomy" id="571177"/>
    <lineage>
        <taxon>Bacteria</taxon>
        <taxon>Pseudomonadati</taxon>
        <taxon>Thermodesulfobacteriota</taxon>
        <taxon>Desulfobacteria</taxon>
        <taxon>Desulfobacterales</taxon>
        <taxon>Desulfosarcinaceae</taxon>
        <taxon>Desulfosarcina</taxon>
    </lineage>
</organism>
<protein>
    <recommendedName>
        <fullName evidence="3">RCK N-terminal domain-containing protein</fullName>
    </recommendedName>
</protein>
<dbReference type="Proteomes" id="UP000427906">
    <property type="component" value="Chromosome"/>
</dbReference>
<proteinExistence type="predicted"/>
<evidence type="ECO:0008006" key="3">
    <source>
        <dbReference type="Google" id="ProtNLM"/>
    </source>
</evidence>
<reference evidence="1 2" key="1">
    <citation type="submission" date="2019-11" db="EMBL/GenBank/DDBJ databases">
        <title>Comparative genomics of hydrocarbon-degrading Desulfosarcina strains.</title>
        <authorList>
            <person name="Watanabe M."/>
            <person name="Kojima H."/>
            <person name="Fukui M."/>
        </authorList>
    </citation>
    <scope>NUCLEOTIDE SEQUENCE [LARGE SCALE GENOMIC DNA]</scope>
    <source>
        <strain evidence="1 2">PL12</strain>
    </source>
</reference>
<dbReference type="OrthoDB" id="5501373at2"/>
<evidence type="ECO:0000313" key="2">
    <source>
        <dbReference type="Proteomes" id="UP000427906"/>
    </source>
</evidence>
<evidence type="ECO:0000313" key="1">
    <source>
        <dbReference type="EMBL" id="BBO67150.1"/>
    </source>
</evidence>
<dbReference type="EMBL" id="AP021874">
    <property type="protein sequence ID" value="BBO67150.1"/>
    <property type="molecule type" value="Genomic_DNA"/>
</dbReference>
<dbReference type="AlphaFoldDB" id="A0A5K7YGD5"/>
<gene>
    <name evidence="1" type="ORF">DSCA_10800</name>
</gene>
<dbReference type="RefSeq" id="WP_155315437.1">
    <property type="nucleotide sequence ID" value="NZ_AP021874.1"/>
</dbReference>
<accession>A0A5K7YGD5</accession>
<keyword evidence="2" id="KW-1185">Reference proteome</keyword>
<sequence length="236" mass="26562">MQNNKDQRDLSQKPSRFWILGAGRFGRIAVERITRHIPGASLTVVDDKPSTIRGPHIHVIREEGIQWLYHGLKADQPPVDMIVPAIPIHVVYEWLTLNLQTMFEIQPVEILPSWLCRMPNALRGKAGQAYVSHADFICPDNCPEPEKICTHTGKPRPMDLFRLLGTLDFEEALPIVIRSHQLLPGVGGIYPADLRAAMDTACRNSHRPMMIATACRCHGVVNFMRLEKKAHLTGPC</sequence>
<dbReference type="KEGG" id="dalk:DSCA_10800"/>